<evidence type="ECO:0000313" key="2">
    <source>
        <dbReference type="EMBL" id="RZS55190.1"/>
    </source>
</evidence>
<dbReference type="Proteomes" id="UP000293519">
    <property type="component" value="Unassembled WGS sequence"/>
</dbReference>
<proteinExistence type="predicted"/>
<sequence>MRPVTWSPRTPFVRRRVAEWRRRADESGDLLYVALGDSAALGVGTRDLDASYVGLAAHRLQRLSFRTVRVVNLARYGARADDVLDRQLDLLVEVEREAGRPADMVTLDIGGNDAGRTPADDVDARVRAIVGRLPPHTIVADLPCFHFGEREWDARRISQTIADAVHTAGLAFAPLHRVTEYRRGWGSFPDFSWDQFHPSRLGYRVWDSAYAGAVARRARALRPDVGGHA</sequence>
<name>A0A4V2EW93_9MICO</name>
<accession>A0A4V2EW93</accession>
<dbReference type="InterPro" id="IPR036514">
    <property type="entry name" value="SGNH_hydro_sf"/>
</dbReference>
<gene>
    <name evidence="2" type="ORF">EV141_2180</name>
</gene>
<organism evidence="2 3">
    <name type="scientific">Microcella putealis</name>
    <dbReference type="NCBI Taxonomy" id="337005"/>
    <lineage>
        <taxon>Bacteria</taxon>
        <taxon>Bacillati</taxon>
        <taxon>Actinomycetota</taxon>
        <taxon>Actinomycetes</taxon>
        <taxon>Micrococcales</taxon>
        <taxon>Microbacteriaceae</taxon>
        <taxon>Microcella</taxon>
    </lineage>
</organism>
<dbReference type="SUPFAM" id="SSF52266">
    <property type="entry name" value="SGNH hydrolase"/>
    <property type="match status" value="1"/>
</dbReference>
<dbReference type="EMBL" id="SGWW01000004">
    <property type="protein sequence ID" value="RZS55190.1"/>
    <property type="molecule type" value="Genomic_DNA"/>
</dbReference>
<evidence type="ECO:0000313" key="3">
    <source>
        <dbReference type="Proteomes" id="UP000293519"/>
    </source>
</evidence>
<dbReference type="AlphaFoldDB" id="A0A4V2EW93"/>
<keyword evidence="3" id="KW-1185">Reference proteome</keyword>
<feature type="domain" description="SGNH hydrolase-type esterase" evidence="1">
    <location>
        <begin position="34"/>
        <end position="205"/>
    </location>
</feature>
<comment type="caution">
    <text evidence="2">The sequence shown here is derived from an EMBL/GenBank/DDBJ whole genome shotgun (WGS) entry which is preliminary data.</text>
</comment>
<dbReference type="Gene3D" id="3.40.50.1110">
    <property type="entry name" value="SGNH hydrolase"/>
    <property type="match status" value="1"/>
</dbReference>
<dbReference type="InterPro" id="IPR013830">
    <property type="entry name" value="SGNH_hydro"/>
</dbReference>
<evidence type="ECO:0000259" key="1">
    <source>
        <dbReference type="Pfam" id="PF13472"/>
    </source>
</evidence>
<protein>
    <submittedName>
        <fullName evidence="2">Lysophospholipase L1-like esterase</fullName>
    </submittedName>
</protein>
<reference evidence="2 3" key="1">
    <citation type="journal article" date="2015" name="Stand. Genomic Sci.">
        <title>Genomic Encyclopedia of Bacterial and Archaeal Type Strains, Phase III: the genomes of soil and plant-associated and newly described type strains.</title>
        <authorList>
            <person name="Whitman W.B."/>
            <person name="Woyke T."/>
            <person name="Klenk H.P."/>
            <person name="Zhou Y."/>
            <person name="Lilburn T.G."/>
            <person name="Beck B.J."/>
            <person name="De Vos P."/>
            <person name="Vandamme P."/>
            <person name="Eisen J.A."/>
            <person name="Garrity G."/>
            <person name="Hugenholtz P."/>
            <person name="Kyrpides N.C."/>
        </authorList>
    </citation>
    <scope>NUCLEOTIDE SEQUENCE [LARGE SCALE GENOMIC DNA]</scope>
    <source>
        <strain evidence="2 3">CV2</strain>
    </source>
</reference>
<dbReference type="Pfam" id="PF13472">
    <property type="entry name" value="Lipase_GDSL_2"/>
    <property type="match status" value="1"/>
</dbReference>